<dbReference type="EMBL" id="SMFQ01000004">
    <property type="protein sequence ID" value="TCJ84720.1"/>
    <property type="molecule type" value="Genomic_DNA"/>
</dbReference>
<evidence type="ECO:0008006" key="4">
    <source>
        <dbReference type="Google" id="ProtNLM"/>
    </source>
</evidence>
<feature type="chain" id="PRO_5020873915" description="Outer membrane lipoprotein SlyB" evidence="1">
    <location>
        <begin position="26"/>
        <end position="160"/>
    </location>
</feature>
<name>A0A4R1EVI2_9GAMM</name>
<reference evidence="2 3" key="1">
    <citation type="submission" date="2019-03" db="EMBL/GenBank/DDBJ databases">
        <title>Genomic Encyclopedia of Type Strains, Phase IV (KMG-IV): sequencing the most valuable type-strain genomes for metagenomic binning, comparative biology and taxonomic classification.</title>
        <authorList>
            <person name="Goeker M."/>
        </authorList>
    </citation>
    <scope>NUCLEOTIDE SEQUENCE [LARGE SCALE GENOMIC DNA]</scope>
    <source>
        <strain evidence="2 3">DSM 24830</strain>
    </source>
</reference>
<dbReference type="Proteomes" id="UP000294887">
    <property type="component" value="Unassembled WGS sequence"/>
</dbReference>
<evidence type="ECO:0000313" key="2">
    <source>
        <dbReference type="EMBL" id="TCJ84720.1"/>
    </source>
</evidence>
<feature type="signal peptide" evidence="1">
    <location>
        <begin position="1"/>
        <end position="25"/>
    </location>
</feature>
<evidence type="ECO:0000313" key="3">
    <source>
        <dbReference type="Proteomes" id="UP000294887"/>
    </source>
</evidence>
<dbReference type="RefSeq" id="WP_131906459.1">
    <property type="nucleotide sequence ID" value="NZ_BAAAFU010000006.1"/>
</dbReference>
<comment type="caution">
    <text evidence="2">The sequence shown here is derived from an EMBL/GenBank/DDBJ whole genome shotgun (WGS) entry which is preliminary data.</text>
</comment>
<keyword evidence="1" id="KW-0732">Signal</keyword>
<sequence length="160" mass="17043">MKTQRILICAAPVIALTLVALCLTACSGQSPRVTPGKLEISENVTTHKGKITNIIQLSEKEAPPEKVLVGVISGAVIGHAISENGSDEAQELVTAIGAIVGEHVVMNNYGKTIYRLQLLLDNGTIKEVYVRGGSYTIGKYTKVTVHKHHGDITSLVSLQS</sequence>
<keyword evidence="3" id="KW-1185">Reference proteome</keyword>
<gene>
    <name evidence="2" type="ORF">EV695_2680</name>
</gene>
<accession>A0A4R1EVI2</accession>
<proteinExistence type="predicted"/>
<dbReference type="AlphaFoldDB" id="A0A4R1EVI2"/>
<evidence type="ECO:0000256" key="1">
    <source>
        <dbReference type="SAM" id="SignalP"/>
    </source>
</evidence>
<protein>
    <recommendedName>
        <fullName evidence="4">Outer membrane lipoprotein SlyB</fullName>
    </recommendedName>
</protein>
<organism evidence="2 3">
    <name type="scientific">Cocleimonas flava</name>
    <dbReference type="NCBI Taxonomy" id="634765"/>
    <lineage>
        <taxon>Bacteria</taxon>
        <taxon>Pseudomonadati</taxon>
        <taxon>Pseudomonadota</taxon>
        <taxon>Gammaproteobacteria</taxon>
        <taxon>Thiotrichales</taxon>
        <taxon>Thiotrichaceae</taxon>
        <taxon>Cocleimonas</taxon>
    </lineage>
</organism>